<sequence>MSAEYKNGGLLPSEVSSEMRQSDSSREDVGLDEKEENFKERENWTGKLDFVLSCVGFAVGLGNIWRFPYLCYASGGGAFLFPYIVFLAVCGLPLFFLETSYGQFASLSPITVWRLCPLFKGIGYGMVIISGIVCVYYNIIITWTFYYLFASMRATLPWSTCGNWWNTPQCTDQDIIYNATSPNASDSNGTSVRTASEEFWEYNVLERSSGLENFGGLRWPLFGCLCLAWFIVFLCLCKGVKSSGKVVYVTATFPYLVLSILLIRGLTLRGAMHGIKWYLVPQWEKLASFKVWGDAATQIFFSVGMAWGSLITLASYNKFNNNVFRDAMIVPCINCFTSVFAGLVIFSVLGFMSQSTGVPIEKVVTQGPGLIFIVYPEAVAKMPISHFWAILFFLMIFTIGLDSQFGMFETMTSAFVDEYPGFLRKKKVLFTAFMCFVEFCIGIPMVYEGGIYLLTLMDWYSSCFSLMLLSLTECLVISWIYGVDRFTKDIELMIGFRPSTYWKLMWKYFTPAIVLFIWTFSLNQLQRVKLDKYSYPDWAIVLGWGFALCSVIPVPICATVAICQEKSGTILQKILKLIQPAANFGPSQAKDKERYLASLNEFDWLRLRAVKAGLDWRTYKHMQTTSSNKMTIDDPLTTTVNMAPYGPQEVENKNLEPSAPVVDPPAYGVWLTNGNGSAPGIDINGAAVMNADSKAESESKC</sequence>
<dbReference type="PANTHER" id="PTHR11616:SF321">
    <property type="entry name" value="SODIUM-DEPENDENT NUTRIENT AMINO ACID TRANSPORTER 1-RELATED"/>
    <property type="match status" value="1"/>
</dbReference>
<feature type="binding site" evidence="8">
    <location>
        <position position="59"/>
    </location>
    <ligand>
        <name>Na(+)</name>
        <dbReference type="ChEBI" id="CHEBI:29101"/>
        <label>1</label>
    </ligand>
</feature>
<keyword evidence="9" id="KW-1015">Disulfide bond</keyword>
<dbReference type="GO" id="GO:0089718">
    <property type="term" value="P:amino acid import across plasma membrane"/>
    <property type="evidence" value="ECO:0007669"/>
    <property type="project" value="TreeGrafter"/>
</dbReference>
<evidence type="ECO:0000313" key="13">
    <source>
        <dbReference type="EMBL" id="KAK3770215.1"/>
    </source>
</evidence>
<evidence type="ECO:0000256" key="10">
    <source>
        <dbReference type="RuleBase" id="RU003732"/>
    </source>
</evidence>
<keyword evidence="4 10" id="KW-0812">Transmembrane</keyword>
<feature type="transmembrane region" description="Helical" evidence="12">
    <location>
        <begin position="246"/>
        <end position="267"/>
    </location>
</feature>
<dbReference type="PROSITE" id="PS00610">
    <property type="entry name" value="NA_NEUROTRAN_SYMP_1"/>
    <property type="match status" value="1"/>
</dbReference>
<dbReference type="PANTHER" id="PTHR11616">
    <property type="entry name" value="SODIUM/CHLORIDE DEPENDENT TRANSPORTER"/>
    <property type="match status" value="1"/>
</dbReference>
<feature type="transmembrane region" description="Helical" evidence="12">
    <location>
        <begin position="387"/>
        <end position="408"/>
    </location>
</feature>
<evidence type="ECO:0000256" key="12">
    <source>
        <dbReference type="SAM" id="Phobius"/>
    </source>
</evidence>
<dbReference type="GO" id="GO:0005283">
    <property type="term" value="F:amino acid:sodium symporter activity"/>
    <property type="evidence" value="ECO:0007669"/>
    <property type="project" value="TreeGrafter"/>
</dbReference>
<feature type="transmembrane region" description="Helical" evidence="12">
    <location>
        <begin position="79"/>
        <end position="101"/>
    </location>
</feature>
<dbReference type="GO" id="GO:0046872">
    <property type="term" value="F:metal ion binding"/>
    <property type="evidence" value="ECO:0007669"/>
    <property type="project" value="UniProtKB-KW"/>
</dbReference>
<feature type="transmembrane region" description="Helical" evidence="12">
    <location>
        <begin position="217"/>
        <end position="237"/>
    </location>
</feature>
<feature type="binding site" evidence="8">
    <location>
        <position position="334"/>
    </location>
    <ligand>
        <name>Na(+)</name>
        <dbReference type="ChEBI" id="CHEBI:29101"/>
        <label>1</label>
    </ligand>
</feature>
<feature type="binding site" evidence="8">
    <location>
        <position position="402"/>
    </location>
    <ligand>
        <name>Na(+)</name>
        <dbReference type="ChEBI" id="CHEBI:29101"/>
        <label>1</label>
    </ligand>
</feature>
<feature type="compositionally biased region" description="Basic and acidic residues" evidence="11">
    <location>
        <begin position="20"/>
        <end position="34"/>
    </location>
</feature>
<dbReference type="Proteomes" id="UP001283361">
    <property type="component" value="Unassembled WGS sequence"/>
</dbReference>
<protein>
    <recommendedName>
        <fullName evidence="10">Transporter</fullName>
    </recommendedName>
</protein>
<evidence type="ECO:0000256" key="7">
    <source>
        <dbReference type="ARBA" id="ARBA00023180"/>
    </source>
</evidence>
<keyword evidence="14" id="KW-1185">Reference proteome</keyword>
<feature type="transmembrane region" description="Helical" evidence="12">
    <location>
        <begin position="48"/>
        <end position="67"/>
    </location>
</feature>
<evidence type="ECO:0000256" key="3">
    <source>
        <dbReference type="ARBA" id="ARBA00022448"/>
    </source>
</evidence>
<feature type="transmembrane region" description="Helical" evidence="12">
    <location>
        <begin position="295"/>
        <end position="316"/>
    </location>
</feature>
<feature type="transmembrane region" description="Helical" evidence="12">
    <location>
        <begin position="459"/>
        <end position="483"/>
    </location>
</feature>
<dbReference type="InterPro" id="IPR037272">
    <property type="entry name" value="SNS_sf"/>
</dbReference>
<feature type="binding site" evidence="8">
    <location>
        <position position="302"/>
    </location>
    <ligand>
        <name>Na(+)</name>
        <dbReference type="ChEBI" id="CHEBI:29101"/>
        <label>1</label>
    </ligand>
</feature>
<keyword evidence="3 10" id="KW-0813">Transport</keyword>
<organism evidence="13 14">
    <name type="scientific">Elysia crispata</name>
    <name type="common">lettuce slug</name>
    <dbReference type="NCBI Taxonomy" id="231223"/>
    <lineage>
        <taxon>Eukaryota</taxon>
        <taxon>Metazoa</taxon>
        <taxon>Spiralia</taxon>
        <taxon>Lophotrochozoa</taxon>
        <taxon>Mollusca</taxon>
        <taxon>Gastropoda</taxon>
        <taxon>Heterobranchia</taxon>
        <taxon>Euthyneura</taxon>
        <taxon>Panpulmonata</taxon>
        <taxon>Sacoglossa</taxon>
        <taxon>Placobranchoidea</taxon>
        <taxon>Plakobranchidae</taxon>
        <taxon>Elysia</taxon>
    </lineage>
</organism>
<feature type="binding site" evidence="8">
    <location>
        <position position="56"/>
    </location>
    <ligand>
        <name>Na(+)</name>
        <dbReference type="ChEBI" id="CHEBI:29101"/>
        <label>1</label>
    </ligand>
</feature>
<dbReference type="EMBL" id="JAWDGP010003865">
    <property type="protein sequence ID" value="KAK3770215.1"/>
    <property type="molecule type" value="Genomic_DNA"/>
</dbReference>
<feature type="binding site" evidence="8">
    <location>
        <position position="63"/>
    </location>
    <ligand>
        <name>Na(+)</name>
        <dbReference type="ChEBI" id="CHEBI:29101"/>
        <label>1</label>
    </ligand>
</feature>
<feature type="transmembrane region" description="Helical" evidence="12">
    <location>
        <begin position="504"/>
        <end position="521"/>
    </location>
</feature>
<dbReference type="InterPro" id="IPR000175">
    <property type="entry name" value="Na/ntran_symport"/>
</dbReference>
<reference evidence="13" key="1">
    <citation type="journal article" date="2023" name="G3 (Bethesda)">
        <title>A reference genome for the long-term kleptoplast-retaining sea slug Elysia crispata morphotype clarki.</title>
        <authorList>
            <person name="Eastman K.E."/>
            <person name="Pendleton A.L."/>
            <person name="Shaikh M.A."/>
            <person name="Suttiyut T."/>
            <person name="Ogas R."/>
            <person name="Tomko P."/>
            <person name="Gavelis G."/>
            <person name="Widhalm J.R."/>
            <person name="Wisecaver J.H."/>
        </authorList>
    </citation>
    <scope>NUCLEOTIDE SEQUENCE</scope>
    <source>
        <strain evidence="13">ECLA1</strain>
    </source>
</reference>
<keyword evidence="10" id="KW-0769">Symport</keyword>
<comment type="subcellular location">
    <subcellularLocation>
        <location evidence="1">Membrane</location>
        <topology evidence="1">Multi-pass membrane protein</topology>
    </subcellularLocation>
</comment>
<evidence type="ECO:0000256" key="5">
    <source>
        <dbReference type="ARBA" id="ARBA00022989"/>
    </source>
</evidence>
<evidence type="ECO:0000256" key="1">
    <source>
        <dbReference type="ARBA" id="ARBA00004141"/>
    </source>
</evidence>
<comment type="caution">
    <text evidence="13">The sequence shown here is derived from an EMBL/GenBank/DDBJ whole genome shotgun (WGS) entry which is preliminary data.</text>
</comment>
<dbReference type="SUPFAM" id="SSF161070">
    <property type="entry name" value="SNF-like"/>
    <property type="match status" value="1"/>
</dbReference>
<feature type="transmembrane region" description="Helical" evidence="12">
    <location>
        <begin position="541"/>
        <end position="563"/>
    </location>
</feature>
<keyword evidence="5 12" id="KW-1133">Transmembrane helix</keyword>
<keyword evidence="6 12" id="KW-0472">Membrane</keyword>
<name>A0AAE0ZJ77_9GAST</name>
<keyword evidence="7" id="KW-0325">Glycoprotein</keyword>
<feature type="transmembrane region" description="Helical" evidence="12">
    <location>
        <begin position="328"/>
        <end position="352"/>
    </location>
</feature>
<evidence type="ECO:0000256" key="6">
    <source>
        <dbReference type="ARBA" id="ARBA00023136"/>
    </source>
</evidence>
<feature type="region of interest" description="Disordered" evidence="11">
    <location>
        <begin position="1"/>
        <end position="34"/>
    </location>
</feature>
<comment type="similarity">
    <text evidence="2 10">Belongs to the sodium:neurotransmitter symporter (SNF) (TC 2.A.22) family.</text>
</comment>
<evidence type="ECO:0000256" key="8">
    <source>
        <dbReference type="PIRSR" id="PIRSR600175-1"/>
    </source>
</evidence>
<proteinExistence type="inferred from homology"/>
<accession>A0AAE0ZJ77</accession>
<dbReference type="Pfam" id="PF00209">
    <property type="entry name" value="SNF"/>
    <property type="match status" value="1"/>
</dbReference>
<gene>
    <name evidence="13" type="ORF">RRG08_038726</name>
</gene>
<evidence type="ECO:0000256" key="4">
    <source>
        <dbReference type="ARBA" id="ARBA00022692"/>
    </source>
</evidence>
<dbReference type="PRINTS" id="PR00176">
    <property type="entry name" value="NANEUSMPORT"/>
</dbReference>
<evidence type="ECO:0000256" key="2">
    <source>
        <dbReference type="ARBA" id="ARBA00006459"/>
    </source>
</evidence>
<feature type="binding site" evidence="8">
    <location>
        <position position="58"/>
    </location>
    <ligand>
        <name>Na(+)</name>
        <dbReference type="ChEBI" id="CHEBI:29101"/>
        <label>1</label>
    </ligand>
</feature>
<keyword evidence="8" id="KW-0915">Sodium</keyword>
<evidence type="ECO:0000256" key="11">
    <source>
        <dbReference type="SAM" id="MobiDB-lite"/>
    </source>
</evidence>
<evidence type="ECO:0000256" key="9">
    <source>
        <dbReference type="PIRSR" id="PIRSR600175-2"/>
    </source>
</evidence>
<keyword evidence="8" id="KW-0479">Metal-binding</keyword>
<dbReference type="AlphaFoldDB" id="A0AAE0ZJ77"/>
<feature type="binding site" evidence="8">
    <location>
        <position position="403"/>
    </location>
    <ligand>
        <name>Na(+)</name>
        <dbReference type="ChEBI" id="CHEBI:29101"/>
        <label>1</label>
    </ligand>
</feature>
<feature type="transmembrane region" description="Helical" evidence="12">
    <location>
        <begin position="428"/>
        <end position="447"/>
    </location>
</feature>
<feature type="transmembrane region" description="Helical" evidence="12">
    <location>
        <begin position="122"/>
        <end position="149"/>
    </location>
</feature>
<dbReference type="GO" id="GO:0005886">
    <property type="term" value="C:plasma membrane"/>
    <property type="evidence" value="ECO:0007669"/>
    <property type="project" value="TreeGrafter"/>
</dbReference>
<evidence type="ECO:0000313" key="14">
    <source>
        <dbReference type="Proteomes" id="UP001283361"/>
    </source>
</evidence>
<dbReference type="PROSITE" id="PS50267">
    <property type="entry name" value="NA_NEUROTRAN_SYMP_3"/>
    <property type="match status" value="1"/>
</dbReference>
<feature type="disulfide bond" evidence="9">
    <location>
        <begin position="161"/>
        <end position="170"/>
    </location>
</feature>